<dbReference type="Pfam" id="PF02996">
    <property type="entry name" value="Prefoldin"/>
    <property type="match status" value="1"/>
</dbReference>
<evidence type="ECO:0000313" key="3">
    <source>
        <dbReference type="EMBL" id="CAD9705732.1"/>
    </source>
</evidence>
<dbReference type="GO" id="GO:1990114">
    <property type="term" value="P:RNA polymerase II core complex assembly"/>
    <property type="evidence" value="ECO:0007669"/>
    <property type="project" value="TreeGrafter"/>
</dbReference>
<feature type="coiled-coil region" evidence="2">
    <location>
        <begin position="15"/>
        <end position="42"/>
    </location>
</feature>
<dbReference type="AlphaFoldDB" id="A0A7S2WTY6"/>
<dbReference type="GO" id="GO:0006457">
    <property type="term" value="P:protein folding"/>
    <property type="evidence" value="ECO:0007669"/>
    <property type="project" value="InterPro"/>
</dbReference>
<evidence type="ECO:0008006" key="4">
    <source>
        <dbReference type="Google" id="ProtNLM"/>
    </source>
</evidence>
<evidence type="ECO:0000256" key="1">
    <source>
        <dbReference type="ARBA" id="ARBA00010048"/>
    </source>
</evidence>
<dbReference type="GO" id="GO:0005737">
    <property type="term" value="C:cytoplasm"/>
    <property type="evidence" value="ECO:0007669"/>
    <property type="project" value="TreeGrafter"/>
</dbReference>
<dbReference type="PANTHER" id="PTHR12674">
    <property type="entry name" value="PREFOLDIN SUBUNIT 5"/>
    <property type="match status" value="1"/>
</dbReference>
<dbReference type="Gene3D" id="1.10.287.370">
    <property type="match status" value="1"/>
</dbReference>
<organism evidence="3">
    <name type="scientific">Mucochytrium quahogii</name>
    <dbReference type="NCBI Taxonomy" id="96639"/>
    <lineage>
        <taxon>Eukaryota</taxon>
        <taxon>Sar</taxon>
        <taxon>Stramenopiles</taxon>
        <taxon>Bigyra</taxon>
        <taxon>Labyrinthulomycetes</taxon>
        <taxon>Thraustochytrida</taxon>
        <taxon>Thraustochytriidae</taxon>
        <taxon>Mucochytrium</taxon>
    </lineage>
</organism>
<dbReference type="NCBIfam" id="TIGR00293">
    <property type="entry name" value="prefoldin subunit alpha"/>
    <property type="match status" value="1"/>
</dbReference>
<proteinExistence type="inferred from homology"/>
<name>A0A7S2WTY6_9STRA</name>
<evidence type="ECO:0000256" key="2">
    <source>
        <dbReference type="SAM" id="Coils"/>
    </source>
</evidence>
<dbReference type="GO" id="GO:0051082">
    <property type="term" value="F:unfolded protein binding"/>
    <property type="evidence" value="ECO:0007669"/>
    <property type="project" value="InterPro"/>
</dbReference>
<dbReference type="InterPro" id="IPR011599">
    <property type="entry name" value="PFD_alpha_archaea"/>
</dbReference>
<dbReference type="GO" id="GO:0016272">
    <property type="term" value="C:prefoldin complex"/>
    <property type="evidence" value="ECO:0007669"/>
    <property type="project" value="InterPro"/>
</dbReference>
<sequence>MGDAGEEVNPWQMPLQNLSKMRENVRRQVEQNKQRYQSMSAAMARYKESLRSIEMITKSKTGQRMLVPMNEAIYVPGAVGSTTHVTVEIGTGFFVRRTVKDANDYVNRKINALRVYMEQLGQSILAMQSNRDQIEKVFRARVAAVREQAEGMDKQA</sequence>
<dbReference type="CDD" id="cd23157">
    <property type="entry name" value="Prefoldin_5"/>
    <property type="match status" value="1"/>
</dbReference>
<dbReference type="InterPro" id="IPR009053">
    <property type="entry name" value="Prefoldin"/>
</dbReference>
<dbReference type="InterPro" id="IPR004127">
    <property type="entry name" value="Prefoldin_subunit_alpha"/>
</dbReference>
<dbReference type="SUPFAM" id="SSF46579">
    <property type="entry name" value="Prefoldin"/>
    <property type="match status" value="1"/>
</dbReference>
<reference evidence="3" key="1">
    <citation type="submission" date="2021-01" db="EMBL/GenBank/DDBJ databases">
        <authorList>
            <person name="Corre E."/>
            <person name="Pelletier E."/>
            <person name="Niang G."/>
            <person name="Scheremetjew M."/>
            <person name="Finn R."/>
            <person name="Kale V."/>
            <person name="Holt S."/>
            <person name="Cochrane G."/>
            <person name="Meng A."/>
            <person name="Brown T."/>
            <person name="Cohen L."/>
        </authorList>
    </citation>
    <scope>NUCLEOTIDE SEQUENCE</scope>
    <source>
        <strain evidence="3">NY070348D</strain>
    </source>
</reference>
<gene>
    <name evidence="3" type="ORF">QSP1433_LOCUS16407</name>
</gene>
<dbReference type="PANTHER" id="PTHR12674:SF2">
    <property type="entry name" value="PREFOLDIN SUBUNIT 5"/>
    <property type="match status" value="1"/>
</dbReference>
<comment type="similarity">
    <text evidence="1">Belongs to the prefoldin subunit alpha family.</text>
</comment>
<dbReference type="EMBL" id="HBHK01026079">
    <property type="protein sequence ID" value="CAD9705732.1"/>
    <property type="molecule type" value="Transcribed_RNA"/>
</dbReference>
<accession>A0A7S2WTY6</accession>
<dbReference type="GO" id="GO:1990115">
    <property type="term" value="P:RNA polymerase III assembly"/>
    <property type="evidence" value="ECO:0007669"/>
    <property type="project" value="TreeGrafter"/>
</dbReference>
<keyword evidence="2" id="KW-0175">Coiled coil</keyword>
<protein>
    <recommendedName>
        <fullName evidence="4">Prefoldin subunit 5</fullName>
    </recommendedName>
</protein>
<dbReference type="GO" id="GO:1990113">
    <property type="term" value="P:RNA polymerase I assembly"/>
    <property type="evidence" value="ECO:0007669"/>
    <property type="project" value="TreeGrafter"/>
</dbReference>